<dbReference type="RefSeq" id="XP_024916796.1">
    <property type="nucleotide sequence ID" value="XM_025061028.1"/>
</dbReference>
<evidence type="ECO:0000256" key="11">
    <source>
        <dbReference type="ARBA" id="ARBA00023180"/>
    </source>
</evidence>
<evidence type="ECO:0000256" key="12">
    <source>
        <dbReference type="ARBA" id="ARBA00023201"/>
    </source>
</evidence>
<evidence type="ECO:0000256" key="7">
    <source>
        <dbReference type="ARBA" id="ARBA00022989"/>
    </source>
</evidence>
<proteinExistence type="inferred from homology"/>
<dbReference type="InterPro" id="IPR038377">
    <property type="entry name" value="Na/Glc_symporter_sf"/>
</dbReference>
<dbReference type="InterPro" id="IPR001734">
    <property type="entry name" value="Na/solute_symporter"/>
</dbReference>
<dbReference type="OrthoDB" id="546820at2759"/>
<dbReference type="GeneTree" id="ENSGT00940000163454"/>
<name>A0A3P8USX8_CYNSE</name>
<accession>A0A3P8USX8</accession>
<reference evidence="15" key="3">
    <citation type="submission" date="2025-09" db="UniProtKB">
        <authorList>
            <consortium name="Ensembl"/>
        </authorList>
    </citation>
    <scope>IDENTIFICATION</scope>
</reference>
<feature type="transmembrane region" description="Helical" evidence="14">
    <location>
        <begin position="355"/>
        <end position="380"/>
    </location>
</feature>
<reference evidence="15" key="2">
    <citation type="submission" date="2025-08" db="UniProtKB">
        <authorList>
            <consortium name="Ensembl"/>
        </authorList>
    </citation>
    <scope>IDENTIFICATION</scope>
</reference>
<comment type="similarity">
    <text evidence="2 13">Belongs to the sodium:solute symporter (SSF) (TC 2.A.21) family.</text>
</comment>
<organism evidence="15 16">
    <name type="scientific">Cynoglossus semilaevis</name>
    <name type="common">Tongue sole</name>
    <dbReference type="NCBI Taxonomy" id="244447"/>
    <lineage>
        <taxon>Eukaryota</taxon>
        <taxon>Metazoa</taxon>
        <taxon>Chordata</taxon>
        <taxon>Craniata</taxon>
        <taxon>Vertebrata</taxon>
        <taxon>Euteleostomi</taxon>
        <taxon>Actinopterygii</taxon>
        <taxon>Neopterygii</taxon>
        <taxon>Teleostei</taxon>
        <taxon>Neoteleostei</taxon>
        <taxon>Acanthomorphata</taxon>
        <taxon>Carangaria</taxon>
        <taxon>Pleuronectiformes</taxon>
        <taxon>Pleuronectoidei</taxon>
        <taxon>Cynoglossidae</taxon>
        <taxon>Cynoglossinae</taxon>
        <taxon>Cynoglossus</taxon>
    </lineage>
</organism>
<evidence type="ECO:0000256" key="14">
    <source>
        <dbReference type="SAM" id="Phobius"/>
    </source>
</evidence>
<dbReference type="Pfam" id="PF00474">
    <property type="entry name" value="SSF"/>
    <property type="match status" value="1"/>
</dbReference>
<evidence type="ECO:0000256" key="1">
    <source>
        <dbReference type="ARBA" id="ARBA00004141"/>
    </source>
</evidence>
<protein>
    <submittedName>
        <fullName evidence="15">High-affinity choline transporter 1-like</fullName>
    </submittedName>
</protein>
<dbReference type="PROSITE" id="PS50283">
    <property type="entry name" value="NA_SOLUT_SYMP_3"/>
    <property type="match status" value="1"/>
</dbReference>
<evidence type="ECO:0000256" key="6">
    <source>
        <dbReference type="ARBA" id="ARBA00022979"/>
    </source>
</evidence>
<dbReference type="InParanoid" id="A0A3P8USX8"/>
<feature type="transmembrane region" description="Helical" evidence="14">
    <location>
        <begin position="330"/>
        <end position="349"/>
    </location>
</feature>
<keyword evidence="5" id="KW-0769">Symport</keyword>
<dbReference type="CDD" id="cd11474">
    <property type="entry name" value="SLC5sbd_CHT"/>
    <property type="match status" value="1"/>
</dbReference>
<dbReference type="PANTHER" id="PTHR45897">
    <property type="entry name" value="HIGH-AFFINITY CHOLINE TRANSPORTER 1"/>
    <property type="match status" value="1"/>
</dbReference>
<evidence type="ECO:0000256" key="13">
    <source>
        <dbReference type="RuleBase" id="RU362091"/>
    </source>
</evidence>
<dbReference type="STRING" id="244447.ENSCSEP00000006308"/>
<dbReference type="AlphaFoldDB" id="A0A3P8USX8"/>
<keyword evidence="6" id="KW-0530">Neurotransmitter biosynthesis</keyword>
<keyword evidence="12" id="KW-0739">Sodium transport</keyword>
<feature type="transmembrane region" description="Helical" evidence="14">
    <location>
        <begin position="427"/>
        <end position="452"/>
    </location>
</feature>
<keyword evidence="16" id="KW-1185">Reference proteome</keyword>
<feature type="transmembrane region" description="Helical" evidence="14">
    <location>
        <begin position="282"/>
        <end position="310"/>
    </location>
</feature>
<evidence type="ECO:0000256" key="3">
    <source>
        <dbReference type="ARBA" id="ARBA00022448"/>
    </source>
</evidence>
<feature type="transmembrane region" description="Helical" evidence="14">
    <location>
        <begin position="114"/>
        <end position="136"/>
    </location>
</feature>
<evidence type="ECO:0000256" key="5">
    <source>
        <dbReference type="ARBA" id="ARBA00022847"/>
    </source>
</evidence>
<evidence type="ECO:0000256" key="2">
    <source>
        <dbReference type="ARBA" id="ARBA00006434"/>
    </source>
</evidence>
<dbReference type="OMA" id="RDENRTQ"/>
<reference evidence="15 16" key="1">
    <citation type="journal article" date="2014" name="Nat. Genet.">
        <title>Whole-genome sequence of a flatfish provides insights into ZW sex chromosome evolution and adaptation to a benthic lifestyle.</title>
        <authorList>
            <person name="Chen S."/>
            <person name="Zhang G."/>
            <person name="Shao C."/>
            <person name="Huang Q."/>
            <person name="Liu G."/>
            <person name="Zhang P."/>
            <person name="Song W."/>
            <person name="An N."/>
            <person name="Chalopin D."/>
            <person name="Volff J.N."/>
            <person name="Hong Y."/>
            <person name="Li Q."/>
            <person name="Sha Z."/>
            <person name="Zhou H."/>
            <person name="Xie M."/>
            <person name="Yu Q."/>
            <person name="Liu Y."/>
            <person name="Xiang H."/>
            <person name="Wang N."/>
            <person name="Wu K."/>
            <person name="Yang C."/>
            <person name="Zhou Q."/>
            <person name="Liao X."/>
            <person name="Yang L."/>
            <person name="Hu Q."/>
            <person name="Zhang J."/>
            <person name="Meng L."/>
            <person name="Jin L."/>
            <person name="Tian Y."/>
            <person name="Lian J."/>
            <person name="Yang J."/>
            <person name="Miao G."/>
            <person name="Liu S."/>
            <person name="Liang Z."/>
            <person name="Yan F."/>
            <person name="Li Y."/>
            <person name="Sun B."/>
            <person name="Zhang H."/>
            <person name="Zhang J."/>
            <person name="Zhu Y."/>
            <person name="Du M."/>
            <person name="Zhao Y."/>
            <person name="Schartl M."/>
            <person name="Tang Q."/>
            <person name="Wang J."/>
        </authorList>
    </citation>
    <scope>NUCLEOTIDE SEQUENCE</scope>
</reference>
<keyword evidence="10 14" id="KW-0472">Membrane</keyword>
<evidence type="ECO:0000256" key="9">
    <source>
        <dbReference type="ARBA" id="ARBA00023065"/>
    </source>
</evidence>
<feature type="transmembrane region" description="Helical" evidence="14">
    <location>
        <begin position="188"/>
        <end position="205"/>
    </location>
</feature>
<comment type="subcellular location">
    <subcellularLocation>
        <location evidence="1">Membrane</location>
        <topology evidence="1">Multi-pass membrane protein</topology>
    </subcellularLocation>
</comment>
<dbReference type="GeneID" id="103387147"/>
<evidence type="ECO:0000256" key="10">
    <source>
        <dbReference type="ARBA" id="ARBA00023136"/>
    </source>
</evidence>
<feature type="transmembrane region" description="Helical" evidence="14">
    <location>
        <begin position="387"/>
        <end position="407"/>
    </location>
</feature>
<evidence type="ECO:0000313" key="15">
    <source>
        <dbReference type="Ensembl" id="ENSCSEP00000006308.1"/>
    </source>
</evidence>
<dbReference type="InterPro" id="IPR052244">
    <property type="entry name" value="Choline_transporter"/>
</dbReference>
<evidence type="ECO:0000256" key="8">
    <source>
        <dbReference type="ARBA" id="ARBA00023053"/>
    </source>
</evidence>
<keyword evidence="3" id="KW-0813">Transport</keyword>
<dbReference type="GO" id="GO:0005886">
    <property type="term" value="C:plasma membrane"/>
    <property type="evidence" value="ECO:0007669"/>
    <property type="project" value="TreeGrafter"/>
</dbReference>
<keyword evidence="8" id="KW-0915">Sodium</keyword>
<sequence length="508" mass="55569">MNTYKYWVGSLLLLLTITGTLPAVPRYYRCNGKGPEKSFTCGIFNNFEGGLFFAEPMRNRKFVTMMDGFQIKYGDTITGLLSVAPLMSEVIWVTSTLISLGVTMAVILDLSYSLSIWISAAVAIVYTLLGGLYSVAYTDIIQLILIFITSWMCVPFLLISPASVDITTTSFNYTFQPPWVGNVTADRAWIWIDIFLLLSLGDLGFQDFHQRTLSASSSATAKLRCYCAAFLIPTFGIPPVIIGAVAASTDWNQTSYGSPSPSEQGQTGLILPLALQHLTPPYISVIGIGAVAAAVMSSTDSALLSAASIFSSNIYKKIIRPQASENEMRWVIRASVVFFGLLGTLLTFLHTSVMAFWILGGEIAYILMLPQLVCVLFVGFSNSYGAIVGFLMALLLRLLCGESLLGIPPTIHFPGCILVDGIYVQHAPIRTICMLVSFTTILLVSWLTSLLFDRGIMSRKYDILRIKLQPIPQTDLPQTGLPKNNDENNLEPLCNNAGHSCPQTESSC</sequence>
<dbReference type="Ensembl" id="ENSCSET00000006379.1">
    <property type="protein sequence ID" value="ENSCSEP00000006308.1"/>
    <property type="gene ID" value="ENSCSEG00000004081.1"/>
</dbReference>
<evidence type="ECO:0000313" key="16">
    <source>
        <dbReference type="Proteomes" id="UP000265120"/>
    </source>
</evidence>
<dbReference type="PANTHER" id="PTHR45897:SF5">
    <property type="entry name" value="HIGH AFFINITY CHOLINE TRANSPORTER 1"/>
    <property type="match status" value="1"/>
</dbReference>
<dbReference type="GO" id="GO:0005307">
    <property type="term" value="F:choline:sodium symporter activity"/>
    <property type="evidence" value="ECO:0007669"/>
    <property type="project" value="TreeGrafter"/>
</dbReference>
<dbReference type="Gene3D" id="1.20.1730.10">
    <property type="entry name" value="Sodium/glucose cotransporter"/>
    <property type="match status" value="1"/>
</dbReference>
<keyword evidence="11" id="KW-0325">Glycoprotein</keyword>
<dbReference type="GO" id="GO:0008292">
    <property type="term" value="P:acetylcholine biosynthetic process"/>
    <property type="evidence" value="ECO:0007669"/>
    <property type="project" value="TreeGrafter"/>
</dbReference>
<keyword evidence="9" id="KW-0406">Ion transport</keyword>
<feature type="transmembrane region" description="Helical" evidence="14">
    <location>
        <begin position="226"/>
        <end position="247"/>
    </location>
</feature>
<keyword evidence="7 14" id="KW-1133">Transmembrane helix</keyword>
<feature type="transmembrane region" description="Helical" evidence="14">
    <location>
        <begin position="6"/>
        <end position="24"/>
    </location>
</feature>
<keyword evidence="4 14" id="KW-0812">Transmembrane</keyword>
<feature type="transmembrane region" description="Helical" evidence="14">
    <location>
        <begin position="143"/>
        <end position="164"/>
    </location>
</feature>
<evidence type="ECO:0000256" key="4">
    <source>
        <dbReference type="ARBA" id="ARBA00022692"/>
    </source>
</evidence>
<dbReference type="Proteomes" id="UP000265120">
    <property type="component" value="Chromosome 12"/>
</dbReference>